<evidence type="ECO:0000256" key="4">
    <source>
        <dbReference type="ARBA" id="ARBA00022989"/>
    </source>
</evidence>
<dbReference type="PANTHER" id="PTHR30086">
    <property type="entry name" value="ARGININE EXPORTER PROTEIN ARGO"/>
    <property type="match status" value="1"/>
</dbReference>
<keyword evidence="3 6" id="KW-0812">Transmembrane</keyword>
<keyword evidence="7" id="KW-0614">Plasmid</keyword>
<dbReference type="EMBL" id="CP003229">
    <property type="protein sequence ID" value="AEW98214.1"/>
    <property type="molecule type" value="Genomic_DNA"/>
</dbReference>
<keyword evidence="8" id="KW-1185">Reference proteome</keyword>
<evidence type="ECO:0000256" key="1">
    <source>
        <dbReference type="ARBA" id="ARBA00004651"/>
    </source>
</evidence>
<gene>
    <name evidence="7" type="ordered locus">SCATT_p00210</name>
</gene>
<name>G8XDM0_STREN</name>
<keyword evidence="5 6" id="KW-0472">Membrane</keyword>
<dbReference type="PIRSF" id="PIRSF006324">
    <property type="entry name" value="LeuE"/>
    <property type="match status" value="1"/>
</dbReference>
<feature type="transmembrane region" description="Helical" evidence="6">
    <location>
        <begin position="70"/>
        <end position="91"/>
    </location>
</feature>
<feature type="transmembrane region" description="Helical" evidence="6">
    <location>
        <begin position="111"/>
        <end position="133"/>
    </location>
</feature>
<dbReference type="PATRIC" id="fig|1003195.29.peg.5826"/>
<evidence type="ECO:0000256" key="3">
    <source>
        <dbReference type="ARBA" id="ARBA00022692"/>
    </source>
</evidence>
<reference evidence="8" key="1">
    <citation type="submission" date="2011-12" db="EMBL/GenBank/DDBJ databases">
        <title>Complete genome sequence of Streptomyces cattleya strain DSM 46488.</title>
        <authorList>
            <person name="Ou H.-Y."/>
            <person name="Li P."/>
            <person name="Zhao C."/>
            <person name="O'Hagan D."/>
            <person name="Deng Z."/>
        </authorList>
    </citation>
    <scope>NUCLEOTIDE SEQUENCE [LARGE SCALE GENOMIC DNA]</scope>
    <source>
        <strain evidence="8">ATCC 35852 / DSM 46488 / JCM 4925 / NBRC 14057 / NRRL 8057</strain>
        <plasmid evidence="8">Plasmid pSCATT</plasmid>
    </source>
</reference>
<proteinExistence type="predicted"/>
<evidence type="ECO:0000256" key="2">
    <source>
        <dbReference type="ARBA" id="ARBA00022475"/>
    </source>
</evidence>
<dbReference type="GO" id="GO:0042970">
    <property type="term" value="F:homoserine transmembrane transporter activity"/>
    <property type="evidence" value="ECO:0007669"/>
    <property type="project" value="TreeGrafter"/>
</dbReference>
<comment type="subcellular location">
    <subcellularLocation>
        <location evidence="1">Cell membrane</location>
        <topology evidence="1">Multi-pass membrane protein</topology>
    </subcellularLocation>
</comment>
<geneLocation type="plasmid" evidence="7 8">
    <name>pSCATT</name>
</geneLocation>
<evidence type="ECO:0000256" key="5">
    <source>
        <dbReference type="ARBA" id="ARBA00023136"/>
    </source>
</evidence>
<organism evidence="7 8">
    <name type="scientific">Streptantibioticus cattleyicolor (strain ATCC 35852 / DSM 46488 / JCM 4925 / NBRC 14057 / NRRL 8057)</name>
    <name type="common">Streptomyces cattleya</name>
    <dbReference type="NCBI Taxonomy" id="1003195"/>
    <lineage>
        <taxon>Bacteria</taxon>
        <taxon>Bacillati</taxon>
        <taxon>Actinomycetota</taxon>
        <taxon>Actinomycetes</taxon>
        <taxon>Kitasatosporales</taxon>
        <taxon>Streptomycetaceae</taxon>
        <taxon>Streptantibioticus</taxon>
    </lineage>
</organism>
<keyword evidence="2" id="KW-1003">Cell membrane</keyword>
<evidence type="ECO:0000256" key="6">
    <source>
        <dbReference type="SAM" id="Phobius"/>
    </source>
</evidence>
<sequence length="205" mass="21468">MEVSLSIAFLLTALVMVVTPGTGVVYTLAAGLSHGRRASVVAALGCTLGIVPHLVATITGLAALLHTSVVAYEVVKYLGVGYLLYMAWATLRDKEVLAVEGEVEPRSAGRVIASGVLINLLNPKLTLFFVAFLPQFVPAGESGSVGAMLRLSVVFMALTFIVFTAYGMCAAAVRHRVLARPGVMTGIRRGFAACFVGLSAWLAVA</sequence>
<dbReference type="HOGENOM" id="CLU_079569_3_3_11"/>
<feature type="transmembrane region" description="Helical" evidence="6">
    <location>
        <begin position="153"/>
        <end position="174"/>
    </location>
</feature>
<dbReference type="PANTHER" id="PTHR30086:SF14">
    <property type="entry name" value="HOMOSERINE_HOMOSERINE LACTONE EFFLUX PROTEIN"/>
    <property type="match status" value="1"/>
</dbReference>
<keyword evidence="4 6" id="KW-1133">Transmembrane helix</keyword>
<dbReference type="Pfam" id="PF01810">
    <property type="entry name" value="LysE"/>
    <property type="match status" value="1"/>
</dbReference>
<dbReference type="InterPro" id="IPR001123">
    <property type="entry name" value="LeuE-type"/>
</dbReference>
<feature type="transmembrane region" description="Helical" evidence="6">
    <location>
        <begin position="40"/>
        <end position="64"/>
    </location>
</feature>
<dbReference type="AlphaFoldDB" id="G8XDM0"/>
<dbReference type="KEGG" id="scy:SCATT_p00210"/>
<dbReference type="GO" id="GO:0005886">
    <property type="term" value="C:plasma membrane"/>
    <property type="evidence" value="ECO:0007669"/>
    <property type="project" value="UniProtKB-SubCell"/>
</dbReference>
<feature type="transmembrane region" description="Helical" evidence="6">
    <location>
        <begin position="6"/>
        <end position="28"/>
    </location>
</feature>
<dbReference type="Proteomes" id="UP000007842">
    <property type="component" value="Plasmid pSCATT"/>
</dbReference>
<protein>
    <submittedName>
        <fullName evidence="7">Lysine exporter protein (LYSE/YGGA)</fullName>
    </submittedName>
</protein>
<evidence type="ECO:0000313" key="7">
    <source>
        <dbReference type="EMBL" id="AEW98214.1"/>
    </source>
</evidence>
<evidence type="ECO:0000313" key="8">
    <source>
        <dbReference type="Proteomes" id="UP000007842"/>
    </source>
</evidence>
<accession>G8XDM0</accession>